<dbReference type="InterPro" id="IPR004170">
    <property type="entry name" value="WWE_dom"/>
</dbReference>
<reference evidence="3" key="1">
    <citation type="submission" date="2020-11" db="EMBL/GenBank/DDBJ databases">
        <authorList>
            <person name="Tran Van P."/>
        </authorList>
    </citation>
    <scope>NUCLEOTIDE SEQUENCE</scope>
</reference>
<feature type="non-terminal residue" evidence="3">
    <location>
        <position position="1"/>
    </location>
</feature>
<dbReference type="InterPro" id="IPR037197">
    <property type="entry name" value="WWE_dom_sf"/>
</dbReference>
<dbReference type="PROSITE" id="PS50918">
    <property type="entry name" value="WWE"/>
    <property type="match status" value="1"/>
</dbReference>
<evidence type="ECO:0000256" key="1">
    <source>
        <dbReference type="SAM" id="MobiDB-lite"/>
    </source>
</evidence>
<evidence type="ECO:0000313" key="3">
    <source>
        <dbReference type="EMBL" id="CAD7642357.1"/>
    </source>
</evidence>
<dbReference type="EMBL" id="OC881594">
    <property type="protein sequence ID" value="CAD7642357.1"/>
    <property type="molecule type" value="Genomic_DNA"/>
</dbReference>
<name>A0A7R9LIR6_9ACAR</name>
<keyword evidence="4" id="KW-1185">Reference proteome</keyword>
<sequence>MRDADKRTVTEWASQVANIPEASKAAARIHLFTLLFEEMRVQCADEFAKLAIIDDMVVLLEKAQHLMSVVANNKNSVITPKWLAPLILLIDLYDKAAVASARRAPLRKATKRLWKWFDDRTGRWSPYAVANNKTIDEAYKNADTLHAVMRLCLRLTRNYEVAALFAEQGGVRAILQLTQASAFTGFTSLATLIIRHVLEEPNTLRQTMERVIRMQTHHSPLACREMHYIMRVLGPAACRDGRLFIEMAKSVLRINTSPLNKREDEDPRALTPSSIQFLKVMPGKLPTTESVVPPVNITREVICDLLNALIVKSATNATEDNSQSIERLKRTGFVGGVMSSSDVLQADDNDETSNDDTNAAPETPKVDTPVVADDDMNNKKNKILLTQSLILRLLAELTRSYNLVAKAICDHIYTSGQSELISEECTALSFILDHLLPPTQTIGDRDCPALSRVLFAALASATHSPEVQQSLVNEVKSALHRTLVLSESNEKHSRIQALTSLISTMIESCPAPTTASSQQNVQNSIRSQTSLM</sequence>
<feature type="compositionally biased region" description="Acidic residues" evidence="1">
    <location>
        <begin position="345"/>
        <end position="354"/>
    </location>
</feature>
<gene>
    <name evidence="3" type="ORF">OSB1V03_LOCUS19102</name>
</gene>
<evidence type="ECO:0000259" key="2">
    <source>
        <dbReference type="PROSITE" id="PS50918"/>
    </source>
</evidence>
<dbReference type="AlphaFoldDB" id="A0A7R9LIR6"/>
<protein>
    <recommendedName>
        <fullName evidence="2">WWE domain-containing protein</fullName>
    </recommendedName>
</protein>
<feature type="region of interest" description="Disordered" evidence="1">
    <location>
        <begin position="511"/>
        <end position="532"/>
    </location>
</feature>
<proteinExistence type="predicted"/>
<dbReference type="EMBL" id="CAJPIZ010027019">
    <property type="protein sequence ID" value="CAG2119153.1"/>
    <property type="molecule type" value="Genomic_DNA"/>
</dbReference>
<evidence type="ECO:0000313" key="4">
    <source>
        <dbReference type="Proteomes" id="UP000759131"/>
    </source>
</evidence>
<dbReference type="OrthoDB" id="6427782at2759"/>
<dbReference type="SUPFAM" id="SSF117839">
    <property type="entry name" value="WWE domain"/>
    <property type="match status" value="1"/>
</dbReference>
<dbReference type="Proteomes" id="UP000759131">
    <property type="component" value="Unassembled WGS sequence"/>
</dbReference>
<feature type="domain" description="WWE" evidence="2">
    <location>
        <begin position="100"/>
        <end position="176"/>
    </location>
</feature>
<accession>A0A7R9LIR6</accession>
<feature type="region of interest" description="Disordered" evidence="1">
    <location>
        <begin position="344"/>
        <end position="373"/>
    </location>
</feature>
<organism evidence="3">
    <name type="scientific">Medioppia subpectinata</name>
    <dbReference type="NCBI Taxonomy" id="1979941"/>
    <lineage>
        <taxon>Eukaryota</taxon>
        <taxon>Metazoa</taxon>
        <taxon>Ecdysozoa</taxon>
        <taxon>Arthropoda</taxon>
        <taxon>Chelicerata</taxon>
        <taxon>Arachnida</taxon>
        <taxon>Acari</taxon>
        <taxon>Acariformes</taxon>
        <taxon>Sarcoptiformes</taxon>
        <taxon>Oribatida</taxon>
        <taxon>Brachypylina</taxon>
        <taxon>Oppioidea</taxon>
        <taxon>Oppiidae</taxon>
        <taxon>Medioppia</taxon>
    </lineage>
</organism>